<gene>
    <name evidence="1" type="ORF">SAMN05421785_10342</name>
</gene>
<dbReference type="RefSeq" id="WP_076391057.1">
    <property type="nucleotide sequence ID" value="NZ_FTOV01000003.1"/>
</dbReference>
<dbReference type="STRING" id="373672.SAMN05421785_10342"/>
<organism evidence="1 2">
    <name type="scientific">Chryseobacterium gambrini</name>
    <dbReference type="NCBI Taxonomy" id="373672"/>
    <lineage>
        <taxon>Bacteria</taxon>
        <taxon>Pseudomonadati</taxon>
        <taxon>Bacteroidota</taxon>
        <taxon>Flavobacteriia</taxon>
        <taxon>Flavobacteriales</taxon>
        <taxon>Weeksellaceae</taxon>
        <taxon>Chryseobacterium group</taxon>
        <taxon>Chryseobacterium</taxon>
    </lineage>
</organism>
<evidence type="ECO:0000313" key="1">
    <source>
        <dbReference type="EMBL" id="SIS82558.1"/>
    </source>
</evidence>
<dbReference type="EMBL" id="FTOV01000003">
    <property type="protein sequence ID" value="SIS82558.1"/>
    <property type="molecule type" value="Genomic_DNA"/>
</dbReference>
<sequence length="171" mass="20898">MGKYCFRFIRNMNTVAVLLGLLLCIECKRNEQKIVTEKSNQSHFIKDSLPYSPSLKSALTRIKSFDDGKGSDVDVINNFRIEENSWKEEIENIYLKLHEKIRKNDPESLSSLEKYHERWKNYLESYYSFKRNFLAHYIYSKQWIFYVFPKLRQEYKDKLIEYYELYEFDKY</sequence>
<proteinExistence type="predicted"/>
<reference evidence="1 2" key="1">
    <citation type="submission" date="2017-01" db="EMBL/GenBank/DDBJ databases">
        <authorList>
            <person name="Mah S.A."/>
            <person name="Swanson W.J."/>
            <person name="Moy G.W."/>
            <person name="Vacquier V.D."/>
        </authorList>
    </citation>
    <scope>NUCLEOTIDE SEQUENCE [LARGE SCALE GENOMIC DNA]</scope>
    <source>
        <strain evidence="1 2">DSM 18014</strain>
    </source>
</reference>
<evidence type="ECO:0008006" key="3">
    <source>
        <dbReference type="Google" id="ProtNLM"/>
    </source>
</evidence>
<dbReference type="Proteomes" id="UP000185781">
    <property type="component" value="Unassembled WGS sequence"/>
</dbReference>
<accession>A0A1N7M8Y7</accession>
<name>A0A1N7M8Y7_9FLAO</name>
<evidence type="ECO:0000313" key="2">
    <source>
        <dbReference type="Proteomes" id="UP000185781"/>
    </source>
</evidence>
<protein>
    <recommendedName>
        <fullName evidence="3">Lysozyme inhibitor LprI N-terminal domain-containing protein</fullName>
    </recommendedName>
</protein>
<dbReference type="AlphaFoldDB" id="A0A1N7M8Y7"/>